<keyword evidence="9" id="KW-0093">Biotin biosynthesis</keyword>
<dbReference type="SMART" id="SM00876">
    <property type="entry name" value="BATS"/>
    <property type="match status" value="1"/>
</dbReference>
<dbReference type="SFLD" id="SFLDF00272">
    <property type="entry name" value="biotin_synthase"/>
    <property type="match status" value="1"/>
</dbReference>
<dbReference type="GO" id="GO:0046872">
    <property type="term" value="F:metal ion binding"/>
    <property type="evidence" value="ECO:0007669"/>
    <property type="project" value="UniProtKB-KW"/>
</dbReference>
<dbReference type="InterPro" id="IPR013785">
    <property type="entry name" value="Aldolase_TIM"/>
</dbReference>
<reference evidence="16 18" key="1">
    <citation type="journal article" date="2011" name="Science">
        <title>Comparative functional genomics of the fission yeasts.</title>
        <authorList>
            <person name="Rhind N."/>
            <person name="Chen Z."/>
            <person name="Yassour M."/>
            <person name="Thompson D.A."/>
            <person name="Haas B.J."/>
            <person name="Habib N."/>
            <person name="Wapinski I."/>
            <person name="Roy S."/>
            <person name="Lin M.F."/>
            <person name="Heiman D.I."/>
            <person name="Young S.K."/>
            <person name="Furuya K."/>
            <person name="Guo Y."/>
            <person name="Pidoux A."/>
            <person name="Chen H.M."/>
            <person name="Robbertse B."/>
            <person name="Goldberg J.M."/>
            <person name="Aoki K."/>
            <person name="Bayne E.H."/>
            <person name="Berlin A.M."/>
            <person name="Desjardins C.A."/>
            <person name="Dobbs E."/>
            <person name="Dukaj L."/>
            <person name="Fan L."/>
            <person name="FitzGerald M.G."/>
            <person name="French C."/>
            <person name="Gujja S."/>
            <person name="Hansen K."/>
            <person name="Keifenheim D."/>
            <person name="Levin J.Z."/>
            <person name="Mosher R.A."/>
            <person name="Mueller C.A."/>
            <person name="Pfiffner J."/>
            <person name="Priest M."/>
            <person name="Russ C."/>
            <person name="Smialowska A."/>
            <person name="Swoboda P."/>
            <person name="Sykes S.M."/>
            <person name="Vaughn M."/>
            <person name="Vengrova S."/>
            <person name="Yoder R."/>
            <person name="Zeng Q."/>
            <person name="Allshire R."/>
            <person name="Baulcombe D."/>
            <person name="Birren B.W."/>
            <person name="Brown W."/>
            <person name="Ekwall K."/>
            <person name="Kellis M."/>
            <person name="Leatherwood J."/>
            <person name="Levin H."/>
            <person name="Margalit H."/>
            <person name="Martienssen R."/>
            <person name="Nieduszynski C.A."/>
            <person name="Spatafora J.W."/>
            <person name="Friedman N."/>
            <person name="Dalgaard J.Z."/>
            <person name="Baumann P."/>
            <person name="Niki H."/>
            <person name="Regev A."/>
            <person name="Nusbaum C."/>
        </authorList>
    </citation>
    <scope>NUCLEOTIDE SEQUENCE [LARGE SCALE GENOMIC DNA]</scope>
    <source>
        <strain evidence="18">yFS275 / FY16936</strain>
    </source>
</reference>
<dbReference type="Gene3D" id="3.20.20.70">
    <property type="entry name" value="Aldolase class I"/>
    <property type="match status" value="1"/>
</dbReference>
<comment type="pathway">
    <text evidence="1">Cofactor biosynthesis; biotin biosynthesis; biotin from 7,8-diaminononanoate: step 2/2.</text>
</comment>
<dbReference type="PANTHER" id="PTHR22976">
    <property type="entry name" value="BIOTIN SYNTHASE"/>
    <property type="match status" value="1"/>
</dbReference>
<evidence type="ECO:0000256" key="13">
    <source>
        <dbReference type="PIRSR" id="PIRSR001619-1"/>
    </source>
</evidence>
<feature type="binding site" evidence="13">
    <location>
        <position position="73"/>
    </location>
    <ligand>
        <name>[4Fe-4S] cluster</name>
        <dbReference type="ChEBI" id="CHEBI:49883"/>
        <note>4Fe-4S-S-AdoMet</note>
    </ligand>
</feature>
<keyword evidence="4 13" id="KW-0004">4Fe-4S</keyword>
<gene>
    <name evidence="17" type="primary">bio2</name>
    <name evidence="16" type="ORF">SJAG_01935</name>
</gene>
<dbReference type="GO" id="GO:0051539">
    <property type="term" value="F:4 iron, 4 sulfur cluster binding"/>
    <property type="evidence" value="ECO:0007669"/>
    <property type="project" value="UniProtKB-KW"/>
</dbReference>
<comment type="cofactor">
    <cofactor evidence="13">
        <name>[2Fe-2S] cluster</name>
        <dbReference type="ChEBI" id="CHEBI:190135"/>
    </cofactor>
    <text evidence="13">Binds 1 [2Fe-2S] cluster. The cluster is coordinated with 3 cysteines and 1 arginine.</text>
</comment>
<evidence type="ECO:0000256" key="2">
    <source>
        <dbReference type="ARBA" id="ARBA00010765"/>
    </source>
</evidence>
<keyword evidence="5" id="KW-0808">Transferase</keyword>
<dbReference type="SFLD" id="SFLDG01060">
    <property type="entry name" value="BATS_domain_containing"/>
    <property type="match status" value="1"/>
</dbReference>
<accession>B6JZA6</accession>
<dbReference type="SUPFAM" id="SSF102114">
    <property type="entry name" value="Radical SAM enzymes"/>
    <property type="match status" value="1"/>
</dbReference>
<dbReference type="FunFam" id="3.20.20.70:FF:000011">
    <property type="entry name" value="Biotin synthase"/>
    <property type="match status" value="1"/>
</dbReference>
<feature type="binding site" evidence="13">
    <location>
        <position position="146"/>
    </location>
    <ligand>
        <name>[2Fe-2S] cluster</name>
        <dbReference type="ChEBI" id="CHEBI:190135"/>
    </ligand>
</feature>
<evidence type="ECO:0000256" key="8">
    <source>
        <dbReference type="ARBA" id="ARBA00022723"/>
    </source>
</evidence>
<protein>
    <recommendedName>
        <fullName evidence="3">biotin synthase</fullName>
        <ecNumber evidence="3">2.8.1.6</ecNumber>
    </recommendedName>
</protein>
<dbReference type="InterPro" id="IPR010722">
    <property type="entry name" value="BATS_dom"/>
</dbReference>
<proteinExistence type="inferred from homology"/>
<dbReference type="InterPro" id="IPR006638">
    <property type="entry name" value="Elp3/MiaA/NifB-like_rSAM"/>
</dbReference>
<dbReference type="OrthoDB" id="2414104at2759"/>
<dbReference type="Pfam" id="PF04055">
    <property type="entry name" value="Radical_SAM"/>
    <property type="match status" value="1"/>
</dbReference>
<evidence type="ECO:0000256" key="9">
    <source>
        <dbReference type="ARBA" id="ARBA00022756"/>
    </source>
</evidence>
<dbReference type="SFLD" id="SFLDG01278">
    <property type="entry name" value="biotin_synthase_like"/>
    <property type="match status" value="1"/>
</dbReference>
<dbReference type="SFLD" id="SFLDS00029">
    <property type="entry name" value="Radical_SAM"/>
    <property type="match status" value="1"/>
</dbReference>
<evidence type="ECO:0000256" key="11">
    <source>
        <dbReference type="ARBA" id="ARBA00023014"/>
    </source>
</evidence>
<evidence type="ECO:0000256" key="5">
    <source>
        <dbReference type="ARBA" id="ARBA00022679"/>
    </source>
</evidence>
<dbReference type="GO" id="GO:0004076">
    <property type="term" value="F:biotin synthase activity"/>
    <property type="evidence" value="ECO:0000318"/>
    <property type="project" value="GO_Central"/>
</dbReference>
<evidence type="ECO:0000256" key="12">
    <source>
        <dbReference type="ARBA" id="ARBA00034078"/>
    </source>
</evidence>
<feature type="binding site" evidence="13">
    <location>
        <position position="280"/>
    </location>
    <ligand>
        <name>[2Fe-2S] cluster</name>
        <dbReference type="ChEBI" id="CHEBI:190135"/>
    </ligand>
</feature>
<dbReference type="STRING" id="402676.B6JZA6"/>
<sequence length="372" mass="41668">MTSFFRSQKRFLSSATNLVRNNWTREEIREIYKKPLLNLVYDAATVHRQFHDPSKIQQCTLLSIKTGGCTEDCGYCAQSSRYSTGVKATRLMKKDEVLEKAKIAKAKGSTRFCMGSAWRDLNGRTRTFKNICDIIKGVRELDMEVCVTLGMLNDQQAKELKEAGLTAYNHNVDTSREYYSKIITTRTYDDRLNTLGSLRHAGLKVCSGGILGLGEKEEDRIGLIHTLSTLPLHPESVPINALVPIPGTPVGDKVKKPVRFTDLLRTVATARICMPKSIIRFSAGRMQYSESEQAFTFLAGANSVFTGDKMLTTPAVTWDEDSQLFHKWGLEGLKSFEYEDGSSAQNEDKTFTLPPKQRLVEQEKQAEAVATA</sequence>
<feature type="binding site" evidence="13">
    <location>
        <position position="69"/>
    </location>
    <ligand>
        <name>[4Fe-4S] cluster</name>
        <dbReference type="ChEBI" id="CHEBI:49883"/>
        <note>4Fe-4S-S-AdoMet</note>
    </ligand>
</feature>
<organism evidence="16 18">
    <name type="scientific">Schizosaccharomyces japonicus (strain yFS275 / FY16936)</name>
    <name type="common">Fission yeast</name>
    <dbReference type="NCBI Taxonomy" id="402676"/>
    <lineage>
        <taxon>Eukaryota</taxon>
        <taxon>Fungi</taxon>
        <taxon>Dikarya</taxon>
        <taxon>Ascomycota</taxon>
        <taxon>Taphrinomycotina</taxon>
        <taxon>Schizosaccharomycetes</taxon>
        <taxon>Schizosaccharomycetales</taxon>
        <taxon>Schizosaccharomycetaceae</taxon>
        <taxon>Schizosaccharomyces</taxon>
    </lineage>
</organism>
<evidence type="ECO:0000256" key="4">
    <source>
        <dbReference type="ARBA" id="ARBA00022485"/>
    </source>
</evidence>
<dbReference type="InterPro" id="IPR002684">
    <property type="entry name" value="Biotin_synth/BioAB"/>
</dbReference>
<comment type="cofactor">
    <cofactor evidence="13">
        <name>[4Fe-4S] cluster</name>
        <dbReference type="ChEBI" id="CHEBI:49883"/>
    </cofactor>
    <text evidence="13">Binds 1 [4Fe-4S] cluster. The cluster is coordinated with 3 cysteines and an exchangeable S-adenosyl-L-methionine.</text>
</comment>
<dbReference type="CDD" id="cd01335">
    <property type="entry name" value="Radical_SAM"/>
    <property type="match status" value="1"/>
</dbReference>
<dbReference type="HOGENOM" id="CLU_033172_1_2_1"/>
<dbReference type="NCBIfam" id="TIGR00433">
    <property type="entry name" value="bioB"/>
    <property type="match status" value="1"/>
</dbReference>
<evidence type="ECO:0000256" key="7">
    <source>
        <dbReference type="ARBA" id="ARBA00022714"/>
    </source>
</evidence>
<dbReference type="InterPro" id="IPR007197">
    <property type="entry name" value="rSAM"/>
</dbReference>
<dbReference type="GO" id="GO:0009102">
    <property type="term" value="P:biotin biosynthetic process"/>
    <property type="evidence" value="ECO:0000318"/>
    <property type="project" value="GO_Central"/>
</dbReference>
<dbReference type="InterPro" id="IPR058240">
    <property type="entry name" value="rSAM_sf"/>
</dbReference>
<feature type="binding site" evidence="13">
    <location>
        <position position="206"/>
    </location>
    <ligand>
        <name>[2Fe-2S] cluster</name>
        <dbReference type="ChEBI" id="CHEBI:190135"/>
    </ligand>
</feature>
<comment type="similarity">
    <text evidence="2">Belongs to the radical SAM superfamily. Biotin synthase family.</text>
</comment>
<dbReference type="Pfam" id="PF06968">
    <property type="entry name" value="BATS"/>
    <property type="match status" value="1"/>
</dbReference>
<keyword evidence="7 13" id="KW-0001">2Fe-2S</keyword>
<dbReference type="UniPathway" id="UPA00078">
    <property type="reaction ID" value="UER00162"/>
</dbReference>
<dbReference type="EC" id="2.8.1.6" evidence="3"/>
<evidence type="ECO:0000313" key="16">
    <source>
        <dbReference type="EMBL" id="EEB06874.1"/>
    </source>
</evidence>
<keyword evidence="10 13" id="KW-0408">Iron</keyword>
<comment type="cofactor">
    <cofactor evidence="12">
        <name>[2Fe-2S] cluster</name>
        <dbReference type="ChEBI" id="CHEBI:190135"/>
    </cofactor>
</comment>
<dbReference type="HAMAP" id="MF_01694">
    <property type="entry name" value="BioB"/>
    <property type="match status" value="1"/>
</dbReference>
<feature type="region of interest" description="Disordered" evidence="14">
    <location>
        <begin position="339"/>
        <end position="372"/>
    </location>
</feature>
<dbReference type="VEuPathDB" id="FungiDB:SJAG_01935"/>
<evidence type="ECO:0000256" key="6">
    <source>
        <dbReference type="ARBA" id="ARBA00022691"/>
    </source>
</evidence>
<evidence type="ECO:0000256" key="10">
    <source>
        <dbReference type="ARBA" id="ARBA00023004"/>
    </source>
</evidence>
<dbReference type="PANTHER" id="PTHR22976:SF2">
    <property type="entry name" value="BIOTIN SYNTHASE, MITOCHONDRIAL"/>
    <property type="match status" value="1"/>
</dbReference>
<feature type="binding site" evidence="13">
    <location>
        <position position="113"/>
    </location>
    <ligand>
        <name>[2Fe-2S] cluster</name>
        <dbReference type="ChEBI" id="CHEBI:190135"/>
    </ligand>
</feature>
<keyword evidence="11 13" id="KW-0411">Iron-sulfur</keyword>
<feature type="domain" description="Radical SAM core" evidence="15">
    <location>
        <begin position="54"/>
        <end position="276"/>
    </location>
</feature>
<evidence type="ECO:0000256" key="1">
    <source>
        <dbReference type="ARBA" id="ARBA00004942"/>
    </source>
</evidence>
<dbReference type="eggNOG" id="KOG2900">
    <property type="taxonomic scope" value="Eukaryota"/>
</dbReference>
<evidence type="ECO:0000313" key="18">
    <source>
        <dbReference type="Proteomes" id="UP000001744"/>
    </source>
</evidence>
<dbReference type="RefSeq" id="XP_002173167.1">
    <property type="nucleotide sequence ID" value="XM_002173131.1"/>
</dbReference>
<dbReference type="OMA" id="NICTTHT"/>
<evidence type="ECO:0000313" key="17">
    <source>
        <dbReference type="JaponicusDB" id="SJAG_01935"/>
    </source>
</evidence>
<dbReference type="PIRSF" id="PIRSF001619">
    <property type="entry name" value="Biotin_synth"/>
    <property type="match status" value="1"/>
</dbReference>
<dbReference type="AlphaFoldDB" id="B6JZA6"/>
<evidence type="ECO:0000259" key="15">
    <source>
        <dbReference type="PROSITE" id="PS51918"/>
    </source>
</evidence>
<dbReference type="GeneID" id="7049930"/>
<feature type="binding site" evidence="13">
    <location>
        <position position="76"/>
    </location>
    <ligand>
        <name>[4Fe-4S] cluster</name>
        <dbReference type="ChEBI" id="CHEBI:49883"/>
        <note>4Fe-4S-S-AdoMet</note>
    </ligand>
</feature>
<keyword evidence="6 13" id="KW-0949">S-adenosyl-L-methionine</keyword>
<dbReference type="PROSITE" id="PS51918">
    <property type="entry name" value="RADICAL_SAM"/>
    <property type="match status" value="1"/>
</dbReference>
<dbReference type="SMART" id="SM00729">
    <property type="entry name" value="Elp3"/>
    <property type="match status" value="1"/>
</dbReference>
<keyword evidence="18" id="KW-1185">Reference proteome</keyword>
<dbReference type="InterPro" id="IPR024177">
    <property type="entry name" value="Biotin_synthase"/>
</dbReference>
<dbReference type="JaponicusDB" id="SJAG_01935">
    <property type="gene designation" value="bio2"/>
</dbReference>
<dbReference type="GO" id="GO:0051537">
    <property type="term" value="F:2 iron, 2 sulfur cluster binding"/>
    <property type="evidence" value="ECO:0000318"/>
    <property type="project" value="GO_Central"/>
</dbReference>
<dbReference type="Proteomes" id="UP000001744">
    <property type="component" value="Unassembled WGS sequence"/>
</dbReference>
<evidence type="ECO:0000256" key="3">
    <source>
        <dbReference type="ARBA" id="ARBA00012236"/>
    </source>
</evidence>
<keyword evidence="8 13" id="KW-0479">Metal-binding</keyword>
<evidence type="ECO:0000256" key="14">
    <source>
        <dbReference type="SAM" id="MobiDB-lite"/>
    </source>
</evidence>
<dbReference type="EMBL" id="KE651168">
    <property type="protein sequence ID" value="EEB06874.1"/>
    <property type="molecule type" value="Genomic_DNA"/>
</dbReference>
<name>B6JZA6_SCHJY</name>